<keyword evidence="1" id="KW-0472">Membrane</keyword>
<accession>A0A9D4JYX2</accession>
<keyword evidence="1" id="KW-1133">Transmembrane helix</keyword>
<dbReference type="Proteomes" id="UP000828390">
    <property type="component" value="Unassembled WGS sequence"/>
</dbReference>
<evidence type="ECO:0000313" key="2">
    <source>
        <dbReference type="EMBL" id="KAH3825682.1"/>
    </source>
</evidence>
<comment type="caution">
    <text evidence="2">The sequence shown here is derived from an EMBL/GenBank/DDBJ whole genome shotgun (WGS) entry which is preliminary data.</text>
</comment>
<proteinExistence type="predicted"/>
<feature type="transmembrane region" description="Helical" evidence="1">
    <location>
        <begin position="23"/>
        <end position="48"/>
    </location>
</feature>
<evidence type="ECO:0000313" key="3">
    <source>
        <dbReference type="Proteomes" id="UP000828390"/>
    </source>
</evidence>
<keyword evidence="1" id="KW-0812">Transmembrane</keyword>
<protein>
    <submittedName>
        <fullName evidence="2">Uncharacterized protein</fullName>
    </submittedName>
</protein>
<reference evidence="2" key="2">
    <citation type="submission" date="2020-11" db="EMBL/GenBank/DDBJ databases">
        <authorList>
            <person name="McCartney M.A."/>
            <person name="Auch B."/>
            <person name="Kono T."/>
            <person name="Mallez S."/>
            <person name="Becker A."/>
            <person name="Gohl D.M."/>
            <person name="Silverstein K.A.T."/>
            <person name="Koren S."/>
            <person name="Bechman K.B."/>
            <person name="Herman A."/>
            <person name="Abrahante J.E."/>
            <person name="Garbe J."/>
        </authorList>
    </citation>
    <scope>NUCLEOTIDE SEQUENCE</scope>
    <source>
        <strain evidence="2">Duluth1</strain>
        <tissue evidence="2">Whole animal</tissue>
    </source>
</reference>
<organism evidence="2 3">
    <name type="scientific">Dreissena polymorpha</name>
    <name type="common">Zebra mussel</name>
    <name type="synonym">Mytilus polymorpha</name>
    <dbReference type="NCBI Taxonomy" id="45954"/>
    <lineage>
        <taxon>Eukaryota</taxon>
        <taxon>Metazoa</taxon>
        <taxon>Spiralia</taxon>
        <taxon>Lophotrochozoa</taxon>
        <taxon>Mollusca</taxon>
        <taxon>Bivalvia</taxon>
        <taxon>Autobranchia</taxon>
        <taxon>Heteroconchia</taxon>
        <taxon>Euheterodonta</taxon>
        <taxon>Imparidentia</taxon>
        <taxon>Neoheterodontei</taxon>
        <taxon>Myida</taxon>
        <taxon>Dreissenoidea</taxon>
        <taxon>Dreissenidae</taxon>
        <taxon>Dreissena</taxon>
    </lineage>
</organism>
<reference evidence="2" key="1">
    <citation type="journal article" date="2019" name="bioRxiv">
        <title>The Genome of the Zebra Mussel, Dreissena polymorpha: A Resource for Invasive Species Research.</title>
        <authorList>
            <person name="McCartney M.A."/>
            <person name="Auch B."/>
            <person name="Kono T."/>
            <person name="Mallez S."/>
            <person name="Zhang Y."/>
            <person name="Obille A."/>
            <person name="Becker A."/>
            <person name="Abrahante J.E."/>
            <person name="Garbe J."/>
            <person name="Badalamenti J.P."/>
            <person name="Herman A."/>
            <person name="Mangelson H."/>
            <person name="Liachko I."/>
            <person name="Sullivan S."/>
            <person name="Sone E.D."/>
            <person name="Koren S."/>
            <person name="Silverstein K.A.T."/>
            <person name="Beckman K.B."/>
            <person name="Gohl D.M."/>
        </authorList>
    </citation>
    <scope>NUCLEOTIDE SEQUENCE</scope>
    <source>
        <strain evidence="2">Duluth1</strain>
        <tissue evidence="2">Whole animal</tissue>
    </source>
</reference>
<feature type="transmembrane region" description="Helical" evidence="1">
    <location>
        <begin position="60"/>
        <end position="79"/>
    </location>
</feature>
<dbReference type="EMBL" id="JAIWYP010000005">
    <property type="protein sequence ID" value="KAH3825682.1"/>
    <property type="molecule type" value="Genomic_DNA"/>
</dbReference>
<evidence type="ECO:0000256" key="1">
    <source>
        <dbReference type="SAM" id="Phobius"/>
    </source>
</evidence>
<dbReference type="AlphaFoldDB" id="A0A9D4JYX2"/>
<name>A0A9D4JYX2_DREPO</name>
<keyword evidence="3" id="KW-1185">Reference proteome</keyword>
<sequence length="173" mass="18737">MLLCLYRGLTLQAAMLLSLYRGLALQAAMLFSLYRGLALQAAMLFSLYRGLTLQTAMLSSLYRGLALQTAMLLSLYRGLALQAAVARRRHGNAGQVPYAPLSGTRAAAGQTVSGRRPQLPLGGGVLDFNRKSWITTVISSANEVTIAYLASCHVTQNQNIIGFILKHMPLPNK</sequence>
<gene>
    <name evidence="2" type="ORF">DPMN_127563</name>
</gene>